<comment type="caution">
    <text evidence="3">The sequence shown here is derived from an EMBL/GenBank/DDBJ whole genome shotgun (WGS) entry which is preliminary data.</text>
</comment>
<accession>A0ABX0C4E5</accession>
<evidence type="ECO:0000313" key="4">
    <source>
        <dbReference type="Proteomes" id="UP000470404"/>
    </source>
</evidence>
<organism evidence="3 4">
    <name type="scientific">Amycolatopsis rubida</name>
    <dbReference type="NCBI Taxonomy" id="112413"/>
    <lineage>
        <taxon>Bacteria</taxon>
        <taxon>Bacillati</taxon>
        <taxon>Actinomycetota</taxon>
        <taxon>Actinomycetes</taxon>
        <taxon>Pseudonocardiales</taxon>
        <taxon>Pseudonocardiaceae</taxon>
        <taxon>Amycolatopsis</taxon>
    </lineage>
</organism>
<dbReference type="SUPFAM" id="SSF53474">
    <property type="entry name" value="alpha/beta-Hydrolases"/>
    <property type="match status" value="1"/>
</dbReference>
<sequence length="318" mass="34375">MTTGTVPDATRRPPLTGSPSSAVPASAVRRTERTVLAGARDIFLTEITAAANPANATPVVLLHGGGPGATGASNYARNADALAAAGHRVLVPDMPGYGRSSKELDHTDPFGDLAIFVRGLLDALDVEKAHVVGNSYGGAAALRLALDRPDRVETLVLMGPGGIGTTRRPPTKGLNALLGYYGGEGPSRAKLASFIREHLVFDASEVPEELIELRYQASIDPEVVANPPLRRPSGRGALRTLWRMDFTRDRDRLARCQTPTLVVWGAHDRVNRPSGGPWLARTMPHCDLHLFARTGHWAQYEQAHRFNRLLLDWLGEVR</sequence>
<feature type="domain" description="AB hydrolase-1" evidence="2">
    <location>
        <begin position="58"/>
        <end position="163"/>
    </location>
</feature>
<dbReference type="PRINTS" id="PR00111">
    <property type="entry name" value="ABHYDROLASE"/>
</dbReference>
<evidence type="ECO:0000256" key="1">
    <source>
        <dbReference type="SAM" id="MobiDB-lite"/>
    </source>
</evidence>
<dbReference type="PRINTS" id="PR00412">
    <property type="entry name" value="EPOXHYDRLASE"/>
</dbReference>
<dbReference type="PANTHER" id="PTHR43798:SF33">
    <property type="entry name" value="HYDROLASE, PUTATIVE (AFU_ORTHOLOGUE AFUA_2G14860)-RELATED"/>
    <property type="match status" value="1"/>
</dbReference>
<proteinExistence type="predicted"/>
<keyword evidence="3" id="KW-0378">Hydrolase</keyword>
<dbReference type="PANTHER" id="PTHR43798">
    <property type="entry name" value="MONOACYLGLYCEROL LIPASE"/>
    <property type="match status" value="1"/>
</dbReference>
<feature type="compositionally biased region" description="Low complexity" evidence="1">
    <location>
        <begin position="18"/>
        <end position="28"/>
    </location>
</feature>
<evidence type="ECO:0000259" key="2">
    <source>
        <dbReference type="Pfam" id="PF00561"/>
    </source>
</evidence>
<reference evidence="3 4" key="1">
    <citation type="submission" date="2020-01" db="EMBL/GenBank/DDBJ databases">
        <title>Insect and environment-associated Actinomycetes.</title>
        <authorList>
            <person name="Currrie C."/>
            <person name="Chevrette M."/>
            <person name="Carlson C."/>
            <person name="Stubbendieck R."/>
            <person name="Wendt-Pienkowski E."/>
        </authorList>
    </citation>
    <scope>NUCLEOTIDE SEQUENCE [LARGE SCALE GENOMIC DNA]</scope>
    <source>
        <strain evidence="3 4">SID8386</strain>
    </source>
</reference>
<dbReference type="Gene3D" id="3.40.50.1820">
    <property type="entry name" value="alpha/beta hydrolase"/>
    <property type="match status" value="1"/>
</dbReference>
<dbReference type="Proteomes" id="UP000470404">
    <property type="component" value="Unassembled WGS sequence"/>
</dbReference>
<feature type="region of interest" description="Disordered" evidence="1">
    <location>
        <begin position="1"/>
        <end position="28"/>
    </location>
</feature>
<dbReference type="EMBL" id="JAAGNC010000215">
    <property type="protein sequence ID" value="NEC62644.1"/>
    <property type="molecule type" value="Genomic_DNA"/>
</dbReference>
<dbReference type="InterPro" id="IPR000639">
    <property type="entry name" value="Epox_hydrolase-like"/>
</dbReference>
<evidence type="ECO:0000313" key="3">
    <source>
        <dbReference type="EMBL" id="NEC62644.1"/>
    </source>
</evidence>
<keyword evidence="4" id="KW-1185">Reference proteome</keyword>
<dbReference type="Pfam" id="PF00561">
    <property type="entry name" value="Abhydrolase_1"/>
    <property type="match status" value="1"/>
</dbReference>
<dbReference type="InterPro" id="IPR050266">
    <property type="entry name" value="AB_hydrolase_sf"/>
</dbReference>
<name>A0ABX0C4E5_9PSEU</name>
<dbReference type="GO" id="GO:0016787">
    <property type="term" value="F:hydrolase activity"/>
    <property type="evidence" value="ECO:0007669"/>
    <property type="project" value="UniProtKB-KW"/>
</dbReference>
<dbReference type="InterPro" id="IPR000073">
    <property type="entry name" value="AB_hydrolase_1"/>
</dbReference>
<dbReference type="InterPro" id="IPR029058">
    <property type="entry name" value="AB_hydrolase_fold"/>
</dbReference>
<gene>
    <name evidence="3" type="ORF">G3I59_45385</name>
</gene>
<protein>
    <submittedName>
        <fullName evidence="3">Alpha/beta fold hydrolase</fullName>
    </submittedName>
</protein>